<organism evidence="5 6">
    <name type="scientific">Salinisphaera aquimarina</name>
    <dbReference type="NCBI Taxonomy" id="2094031"/>
    <lineage>
        <taxon>Bacteria</taxon>
        <taxon>Pseudomonadati</taxon>
        <taxon>Pseudomonadota</taxon>
        <taxon>Gammaproteobacteria</taxon>
        <taxon>Salinisphaerales</taxon>
        <taxon>Salinisphaeraceae</taxon>
        <taxon>Salinisphaera</taxon>
    </lineage>
</organism>
<dbReference type="Proteomes" id="UP001595462">
    <property type="component" value="Unassembled WGS sequence"/>
</dbReference>
<evidence type="ECO:0000256" key="1">
    <source>
        <dbReference type="ARBA" id="ARBA00009716"/>
    </source>
</evidence>
<comment type="similarity">
    <text evidence="1 2">Belongs to the glutamate synthase family.</text>
</comment>
<protein>
    <submittedName>
        <fullName evidence="5">FMN-binding glutamate synthase family protein</fullName>
    </submittedName>
</protein>
<keyword evidence="3" id="KW-0812">Transmembrane</keyword>
<dbReference type="Pfam" id="PF01645">
    <property type="entry name" value="Glu_synthase"/>
    <property type="match status" value="1"/>
</dbReference>
<dbReference type="SUPFAM" id="SSF51395">
    <property type="entry name" value="FMN-linked oxidoreductases"/>
    <property type="match status" value="1"/>
</dbReference>
<reference evidence="6" key="1">
    <citation type="journal article" date="2019" name="Int. J. Syst. Evol. Microbiol.">
        <title>The Global Catalogue of Microorganisms (GCM) 10K type strain sequencing project: providing services to taxonomists for standard genome sequencing and annotation.</title>
        <authorList>
            <consortium name="The Broad Institute Genomics Platform"/>
            <consortium name="The Broad Institute Genome Sequencing Center for Infectious Disease"/>
            <person name="Wu L."/>
            <person name="Ma J."/>
        </authorList>
    </citation>
    <scope>NUCLEOTIDE SEQUENCE [LARGE SCALE GENOMIC DNA]</scope>
    <source>
        <strain evidence="6">KCTC 52640</strain>
    </source>
</reference>
<evidence type="ECO:0000259" key="4">
    <source>
        <dbReference type="Pfam" id="PF01645"/>
    </source>
</evidence>
<gene>
    <name evidence="5" type="ORF">ACFOSU_03420</name>
</gene>
<evidence type="ECO:0000313" key="6">
    <source>
        <dbReference type="Proteomes" id="UP001595462"/>
    </source>
</evidence>
<evidence type="ECO:0000313" key="5">
    <source>
        <dbReference type="EMBL" id="MFC3102935.1"/>
    </source>
</evidence>
<dbReference type="InterPro" id="IPR027283">
    <property type="entry name" value="YerD"/>
</dbReference>
<keyword evidence="3" id="KW-0472">Membrane</keyword>
<evidence type="ECO:0000256" key="2">
    <source>
        <dbReference type="PIRNR" id="PIRNR006429"/>
    </source>
</evidence>
<dbReference type="PIRSF" id="PIRSF500060">
    <property type="entry name" value="UCP500060"/>
    <property type="match status" value="1"/>
</dbReference>
<accession>A0ABV7EJS0</accession>
<dbReference type="EMBL" id="JBHRSS010000001">
    <property type="protein sequence ID" value="MFC3102935.1"/>
    <property type="molecule type" value="Genomic_DNA"/>
</dbReference>
<comment type="caution">
    <text evidence="5">The sequence shown here is derived from an EMBL/GenBank/DDBJ whole genome shotgun (WGS) entry which is preliminary data.</text>
</comment>
<dbReference type="RefSeq" id="WP_380686418.1">
    <property type="nucleotide sequence ID" value="NZ_JBHRSS010000001.1"/>
</dbReference>
<feature type="domain" description="Glutamate synthase" evidence="4">
    <location>
        <begin position="153"/>
        <end position="471"/>
    </location>
</feature>
<dbReference type="PANTHER" id="PTHR43819">
    <property type="entry name" value="ARCHAEAL-TYPE GLUTAMATE SYNTHASE [NADPH]"/>
    <property type="match status" value="1"/>
</dbReference>
<dbReference type="PIRSF" id="PIRSF006429">
    <property type="entry name" value="GOGAT_lg_2"/>
    <property type="match status" value="1"/>
</dbReference>
<name>A0ABV7EJS0_9GAMM</name>
<dbReference type="Gene3D" id="3.20.20.70">
    <property type="entry name" value="Aldolase class I"/>
    <property type="match status" value="1"/>
</dbReference>
<evidence type="ECO:0000256" key="3">
    <source>
        <dbReference type="SAM" id="Phobius"/>
    </source>
</evidence>
<dbReference type="InterPro" id="IPR013785">
    <property type="entry name" value="Aldolase_TIM"/>
</dbReference>
<proteinExistence type="inferred from homology"/>
<dbReference type="InterPro" id="IPR024188">
    <property type="entry name" value="GltB"/>
</dbReference>
<keyword evidence="3" id="KW-1133">Transmembrane helix</keyword>
<feature type="transmembrane region" description="Helical" evidence="3">
    <location>
        <begin position="7"/>
        <end position="25"/>
    </location>
</feature>
<dbReference type="CDD" id="cd02808">
    <property type="entry name" value="GltS_FMN"/>
    <property type="match status" value="1"/>
</dbReference>
<sequence>MFGYPRLIYTVFVVFTLGTGLALAWFAPIWLFAWGVLPILAIFGSLDLRSHHNVLRNYPILGHIRYLLEFLRPEMRQYFFESETSGRPFNREQRQIINARADGGSDTSPFGTRRDIEDAGYDFVQHSMAPKDVDARYKRIKIGGPQCSKPYNSSRLNISAMSFGSLSANAVLAMNKGAKLGGFAQDTGEGAISPYHREHGGDLIWEIASAYFGCRHKDGSFDPKEFEDKARTEQVKMIEIKLSQGAKPGHGGLLPGSKVNEEIAKTRDIEVGQDCLSPASHPEFDTPVGLMQFVERLRKLCGGKPVGFKLCLGRQYEFMAVCKAMLETGIQPDFITVDGAEGGTGAAPTEFEDFIGTYINEALPFVHNCLVGIGKRDEIRVIASGKVAMGFDMVEKIALGADMCNAARPFMFSVGCIQALRCHTNTCPTGVTSQNPARSRSIDVVSKALRVRNFHDATIKSFLDITGAMGLDSPELLTPEQVYHRPEHGPANTYRAIHPVVVSRDFLENQIPEIYAADWARANPQTFSPQ</sequence>
<keyword evidence="6" id="KW-1185">Reference proteome</keyword>
<dbReference type="InterPro" id="IPR002932">
    <property type="entry name" value="Glu_synthdom"/>
</dbReference>
<dbReference type="PANTHER" id="PTHR43819:SF1">
    <property type="entry name" value="ARCHAEAL-TYPE GLUTAMATE SYNTHASE [NADPH]"/>
    <property type="match status" value="1"/>
</dbReference>